<accession>Q22677</accession>
<dbReference type="Gene3D" id="3.30.160.60">
    <property type="entry name" value="Classic Zinc Finger"/>
    <property type="match status" value="1"/>
</dbReference>
<dbReference type="UCSC" id="T22C8.4">
    <property type="organism name" value="c. elegans"/>
</dbReference>
<dbReference type="OrthoDB" id="8919667at2759"/>
<dbReference type="Proteomes" id="UP000001940">
    <property type="component" value="Chromosome II"/>
</dbReference>
<organism evidence="3 4">
    <name type="scientific">Caenorhabditis elegans</name>
    <dbReference type="NCBI Taxonomy" id="6239"/>
    <lineage>
        <taxon>Eukaryota</taxon>
        <taxon>Metazoa</taxon>
        <taxon>Ecdysozoa</taxon>
        <taxon>Nematoda</taxon>
        <taxon>Chromadorea</taxon>
        <taxon>Rhabditida</taxon>
        <taxon>Rhabditina</taxon>
        <taxon>Rhabditomorpha</taxon>
        <taxon>Rhabditoidea</taxon>
        <taxon>Rhabditidae</taxon>
        <taxon>Peloderinae</taxon>
        <taxon>Caenorhabditis</taxon>
    </lineage>
</organism>
<evidence type="ECO:0000259" key="2">
    <source>
        <dbReference type="PROSITE" id="PS00028"/>
    </source>
</evidence>
<dbReference type="HOGENOM" id="CLU_883477_0_0_1"/>
<feature type="compositionally biased region" description="Low complexity" evidence="1">
    <location>
        <begin position="1"/>
        <end position="10"/>
    </location>
</feature>
<dbReference type="WormBase" id="T22C8.4">
    <property type="protein sequence ID" value="CE53808"/>
    <property type="gene ID" value="WBGene00011925"/>
</dbReference>
<dbReference type="PaxDb" id="6239-T22C8.4"/>
<proteinExistence type="predicted"/>
<keyword evidence="4" id="KW-1185">Reference proteome</keyword>
<dbReference type="InParanoid" id="Q22677"/>
<feature type="region of interest" description="Disordered" evidence="1">
    <location>
        <begin position="1"/>
        <end position="83"/>
    </location>
</feature>
<dbReference type="AlphaFoldDB" id="Q22677"/>
<feature type="compositionally biased region" description="Basic and acidic residues" evidence="1">
    <location>
        <begin position="45"/>
        <end position="79"/>
    </location>
</feature>
<reference evidence="3 4" key="1">
    <citation type="journal article" date="1998" name="Science">
        <title>Genome sequence of the nematode C. elegans: a platform for investigating biology.</title>
        <authorList>
            <consortium name="The C. elegans sequencing consortium"/>
            <person name="Sulson J.E."/>
            <person name="Waterston R."/>
        </authorList>
    </citation>
    <scope>NUCLEOTIDE SEQUENCE [LARGE SCALE GENOMIC DNA]</scope>
    <source>
        <strain evidence="3 4">Bristol N2</strain>
    </source>
</reference>
<dbReference type="InterPro" id="IPR013087">
    <property type="entry name" value="Znf_C2H2_type"/>
</dbReference>
<gene>
    <name evidence="3" type="ORF">CELE_T22C8.4</name>
    <name evidence="3 5" type="ORF">T22C8.4</name>
</gene>
<dbReference type="InterPro" id="IPR036236">
    <property type="entry name" value="Znf_C2H2_sf"/>
</dbReference>
<dbReference type="AGR" id="WB:WBGene00011925"/>
<evidence type="ECO:0000256" key="1">
    <source>
        <dbReference type="SAM" id="MobiDB-lite"/>
    </source>
</evidence>
<dbReference type="EMBL" id="BX284602">
    <property type="protein sequence ID" value="CAA88876.4"/>
    <property type="molecule type" value="Genomic_DNA"/>
</dbReference>
<dbReference type="IntAct" id="Q22677">
    <property type="interactions" value="6"/>
</dbReference>
<evidence type="ECO:0000313" key="4">
    <source>
        <dbReference type="Proteomes" id="UP000001940"/>
    </source>
</evidence>
<feature type="domain" description="C2H2-type" evidence="2">
    <location>
        <begin position="103"/>
        <end position="123"/>
    </location>
</feature>
<evidence type="ECO:0000313" key="3">
    <source>
        <dbReference type="EMBL" id="CAA88876.4"/>
    </source>
</evidence>
<name>Q22677_CAEEL</name>
<dbReference type="PROSITE" id="PS00028">
    <property type="entry name" value="ZINC_FINGER_C2H2_1"/>
    <property type="match status" value="1"/>
</dbReference>
<dbReference type="Bgee" id="WBGene00011925">
    <property type="expression patterns" value="Expressed in embryo and 3 other cell types or tissues"/>
</dbReference>
<protein>
    <submittedName>
        <fullName evidence="3">C2H2-type domain-containing protein</fullName>
    </submittedName>
</protein>
<evidence type="ECO:0000313" key="5">
    <source>
        <dbReference type="WormBase" id="T22C8.4"/>
    </source>
</evidence>
<dbReference type="eggNOG" id="KOG1721">
    <property type="taxonomic scope" value="Eukaryota"/>
</dbReference>
<dbReference type="SUPFAM" id="SSF57667">
    <property type="entry name" value="beta-beta-alpha zinc fingers"/>
    <property type="match status" value="1"/>
</dbReference>
<sequence>MNTSNSTSTSFGSDQMDIENHSPKLSGVAPKRRRIDKSSTSSEAKIQRMEDAMKKKLEKEQKEKARLKKREETLKKKSETAAAKKNKIVGAPSEDPKIRALQCDICFALFKNADKKKRHDHSHKDEPEVYCPMCNAPIKYKYNLKQHMNKCQPSQKEMEQGSMLAKAYPDYLRQLQEAAVNPSLPMPTLNGMPYRMDRYSFVTGFDMSLDVHLDVMLPKYPTDVFSEDEDALDDVNLFDEK</sequence>